<dbReference type="InterPro" id="IPR036661">
    <property type="entry name" value="Luciferase-like_sf"/>
</dbReference>
<evidence type="ECO:0000313" key="8">
    <source>
        <dbReference type="EMBL" id="MBK1787480.1"/>
    </source>
</evidence>
<keyword evidence="1 6" id="KW-0285">Flavoprotein</keyword>
<keyword evidence="2 6" id="KW-0288">FMN</keyword>
<evidence type="ECO:0000256" key="3">
    <source>
        <dbReference type="ARBA" id="ARBA00023002"/>
    </source>
</evidence>
<protein>
    <submittedName>
        <fullName evidence="8">LLM class flavin-dependent oxidoreductase</fullName>
    </submittedName>
</protein>
<dbReference type="PIRSF" id="PIRSF000337">
    <property type="entry name" value="NTA_MOA"/>
    <property type="match status" value="1"/>
</dbReference>
<dbReference type="InterPro" id="IPR011251">
    <property type="entry name" value="Luciferase-like_dom"/>
</dbReference>
<dbReference type="PANTHER" id="PTHR30011">
    <property type="entry name" value="ALKANESULFONATE MONOOXYGENASE-RELATED"/>
    <property type="match status" value="1"/>
</dbReference>
<feature type="binding site" evidence="6">
    <location>
        <position position="45"/>
    </location>
    <ligand>
        <name>FMN</name>
        <dbReference type="ChEBI" id="CHEBI:58210"/>
    </ligand>
</feature>
<feature type="binding site" evidence="6">
    <location>
        <position position="83"/>
    </location>
    <ligand>
        <name>FMN</name>
        <dbReference type="ChEBI" id="CHEBI:58210"/>
    </ligand>
</feature>
<evidence type="ECO:0000313" key="9">
    <source>
        <dbReference type="Proteomes" id="UP000635245"/>
    </source>
</evidence>
<feature type="binding site" evidence="6">
    <location>
        <position position="137"/>
    </location>
    <ligand>
        <name>FMN</name>
        <dbReference type="ChEBI" id="CHEBI:58210"/>
    </ligand>
</feature>
<comment type="caution">
    <text evidence="8">The sequence shown here is derived from an EMBL/GenBank/DDBJ whole genome shotgun (WGS) entry which is preliminary data.</text>
</comment>
<dbReference type="GO" id="GO:0016705">
    <property type="term" value="F:oxidoreductase activity, acting on paired donors, with incorporation or reduction of molecular oxygen"/>
    <property type="evidence" value="ECO:0007669"/>
    <property type="project" value="InterPro"/>
</dbReference>
<proteinExistence type="inferred from homology"/>
<name>A0A934V7Q2_9PSEU</name>
<dbReference type="PANTHER" id="PTHR30011:SF16">
    <property type="entry name" value="C2H2 FINGER DOMAIN TRANSCRIPTION FACTOR (EUROFUNG)-RELATED"/>
    <property type="match status" value="1"/>
</dbReference>
<gene>
    <name evidence="8" type="ORF">JHE00_24410</name>
</gene>
<organism evidence="8 9">
    <name type="scientific">Prauserella cavernicola</name>
    <dbReference type="NCBI Taxonomy" id="2800127"/>
    <lineage>
        <taxon>Bacteria</taxon>
        <taxon>Bacillati</taxon>
        <taxon>Actinomycetota</taxon>
        <taxon>Actinomycetes</taxon>
        <taxon>Pseudonocardiales</taxon>
        <taxon>Pseudonocardiaceae</taxon>
        <taxon>Prauserella</taxon>
    </lineage>
</organism>
<feature type="domain" description="Luciferase-like" evidence="7">
    <location>
        <begin position="12"/>
        <end position="371"/>
    </location>
</feature>
<dbReference type="Pfam" id="PF00296">
    <property type="entry name" value="Bac_luciferase"/>
    <property type="match status" value="1"/>
</dbReference>
<evidence type="ECO:0000256" key="5">
    <source>
        <dbReference type="ARBA" id="ARBA00033748"/>
    </source>
</evidence>
<evidence type="ECO:0000259" key="7">
    <source>
        <dbReference type="Pfam" id="PF00296"/>
    </source>
</evidence>
<comment type="similarity">
    <text evidence="5">Belongs to the NtaA/SnaA/DszA monooxygenase family.</text>
</comment>
<dbReference type="CDD" id="cd01095">
    <property type="entry name" value="Nitrilotriacetate_monoxgenase"/>
    <property type="match status" value="1"/>
</dbReference>
<dbReference type="SUPFAM" id="SSF51679">
    <property type="entry name" value="Bacterial luciferase-like"/>
    <property type="match status" value="1"/>
</dbReference>
<evidence type="ECO:0000256" key="2">
    <source>
        <dbReference type="ARBA" id="ARBA00022643"/>
    </source>
</evidence>
<dbReference type="Gene3D" id="3.20.20.30">
    <property type="entry name" value="Luciferase-like domain"/>
    <property type="match status" value="1"/>
</dbReference>
<feature type="binding site" evidence="6">
    <location>
        <position position="208"/>
    </location>
    <ligand>
        <name>FMN</name>
        <dbReference type="ChEBI" id="CHEBI:58210"/>
    </ligand>
</feature>
<reference evidence="8" key="1">
    <citation type="submission" date="2020-12" db="EMBL/GenBank/DDBJ databases">
        <title>Prauserella sp. ASG 168, a novel actinomycete isolated from cave rock.</title>
        <authorList>
            <person name="Suriyachadkun C."/>
        </authorList>
    </citation>
    <scope>NUCLEOTIDE SEQUENCE</scope>
    <source>
        <strain evidence="8">ASG 168</strain>
    </source>
</reference>
<evidence type="ECO:0000256" key="4">
    <source>
        <dbReference type="ARBA" id="ARBA00023033"/>
    </source>
</evidence>
<dbReference type="InterPro" id="IPR016215">
    <property type="entry name" value="NTA_MOA"/>
</dbReference>
<sequence length="428" mass="46326">MGLGMHLGAWRHREGAATDYLDLDYYTEIAKVAEDAKLHAVFLSDTLALSEENLQRPNLGALDPVVVLSALAASTSRIGLIATSSTTFNEPYNLARRLASLDQLSRGRAGWNAVTTFVPDVAANFGTAALAEHDRRYEQAEEFVDVVVALWRSWLDGALVGDKAGGVFADPARVHPINHAGDRFTVRGPLTLPRSPQGHPVLVQAGSSERGRALAARSAEIVFTAQNTLAAAWEFSRDLKARAQALGRDPDDLKVLPGIVPIVGSTRAEAQHRKAELDRFAGDAELVKLAVRVGVPVSALDLDKPLPVELIRANTEFNASHGFRDAAVRLTEEEGLTVRELLYRNGGGHLQVVGTAEDVADELATWFTSGAADGFNLMIDELPSGLCRFTDGVVPLLRERGLFQHDYTGRTLRENLGLRPPPDTPENP</sequence>
<dbReference type="InterPro" id="IPR051260">
    <property type="entry name" value="Diverse_substr_monoxygenases"/>
</dbReference>
<evidence type="ECO:0000256" key="1">
    <source>
        <dbReference type="ARBA" id="ARBA00022630"/>
    </source>
</evidence>
<feature type="binding site" evidence="6">
    <location>
        <position position="207"/>
    </location>
    <ligand>
        <name>FMN</name>
        <dbReference type="ChEBI" id="CHEBI:58210"/>
    </ligand>
</feature>
<dbReference type="AlphaFoldDB" id="A0A934V7Q2"/>
<accession>A0A934V7Q2</accession>
<keyword evidence="4" id="KW-0503">Monooxygenase</keyword>
<feature type="binding site" evidence="6">
    <location>
        <position position="133"/>
    </location>
    <ligand>
        <name>FMN</name>
        <dbReference type="ChEBI" id="CHEBI:58210"/>
    </ligand>
</feature>
<keyword evidence="3" id="KW-0560">Oxidoreductase</keyword>
<keyword evidence="9" id="KW-1185">Reference proteome</keyword>
<dbReference type="NCBIfam" id="TIGR03860">
    <property type="entry name" value="FMN_nitrolo"/>
    <property type="match status" value="1"/>
</dbReference>
<dbReference type="EMBL" id="JAENJH010000007">
    <property type="protein sequence ID" value="MBK1787480.1"/>
    <property type="molecule type" value="Genomic_DNA"/>
</dbReference>
<evidence type="ECO:0000256" key="6">
    <source>
        <dbReference type="PIRSR" id="PIRSR000337-1"/>
    </source>
</evidence>
<dbReference type="Proteomes" id="UP000635245">
    <property type="component" value="Unassembled WGS sequence"/>
</dbReference>
<dbReference type="GO" id="GO:0004497">
    <property type="term" value="F:monooxygenase activity"/>
    <property type="evidence" value="ECO:0007669"/>
    <property type="project" value="UniProtKB-KW"/>
</dbReference>